<dbReference type="EMBL" id="JAOWLB010000005">
    <property type="protein sequence ID" value="MCV2888525.1"/>
    <property type="molecule type" value="Genomic_DNA"/>
</dbReference>
<protein>
    <submittedName>
        <fullName evidence="3">FliM/FliN family flagellar motor C-terminal domain-containing protein</fullName>
    </submittedName>
</protein>
<dbReference type="InterPro" id="IPR036429">
    <property type="entry name" value="SpoA-like_sf"/>
</dbReference>
<gene>
    <name evidence="3" type="ORF">OE747_09230</name>
</gene>
<evidence type="ECO:0000259" key="2">
    <source>
        <dbReference type="Pfam" id="PF01052"/>
    </source>
</evidence>
<feature type="compositionally biased region" description="Basic and acidic residues" evidence="1">
    <location>
        <begin position="285"/>
        <end position="296"/>
    </location>
</feature>
<name>A0ABT3AIL5_9RHOB</name>
<keyword evidence="3" id="KW-0966">Cell projection</keyword>
<feature type="region of interest" description="Disordered" evidence="1">
    <location>
        <begin position="285"/>
        <end position="346"/>
    </location>
</feature>
<feature type="compositionally biased region" description="Basic and acidic residues" evidence="1">
    <location>
        <begin position="307"/>
        <end position="326"/>
    </location>
</feature>
<accession>A0ABT3AIL5</accession>
<feature type="domain" description="Flagellar motor switch protein FliN-like C-terminal" evidence="2">
    <location>
        <begin position="222"/>
        <end position="287"/>
    </location>
</feature>
<evidence type="ECO:0000313" key="3">
    <source>
        <dbReference type="EMBL" id="MCV2888525.1"/>
    </source>
</evidence>
<dbReference type="Gene3D" id="2.30.330.10">
    <property type="entry name" value="SpoA-like"/>
    <property type="match status" value="1"/>
</dbReference>
<keyword evidence="3" id="KW-0969">Cilium</keyword>
<organism evidence="3 4">
    <name type="scientific">Ruegeria aquimaris</name>
    <dbReference type="NCBI Taxonomy" id="2984333"/>
    <lineage>
        <taxon>Bacteria</taxon>
        <taxon>Pseudomonadati</taxon>
        <taxon>Pseudomonadota</taxon>
        <taxon>Alphaproteobacteria</taxon>
        <taxon>Rhodobacterales</taxon>
        <taxon>Roseobacteraceae</taxon>
        <taxon>Ruegeria</taxon>
    </lineage>
</organism>
<reference evidence="3 4" key="1">
    <citation type="submission" date="2022-10" db="EMBL/GenBank/DDBJ databases">
        <title>Ruegeria sp. nov., isolated from ocean surface sediments.</title>
        <authorList>
            <person name="He W."/>
            <person name="Xue H.-P."/>
            <person name="Zhang D.-F."/>
        </authorList>
    </citation>
    <scope>NUCLEOTIDE SEQUENCE [LARGE SCALE GENOMIC DNA]</scope>
    <source>
        <strain evidence="3 4">XHP0148</strain>
    </source>
</reference>
<dbReference type="Proteomes" id="UP001320899">
    <property type="component" value="Unassembled WGS sequence"/>
</dbReference>
<keyword evidence="4" id="KW-1185">Reference proteome</keyword>
<evidence type="ECO:0000313" key="4">
    <source>
        <dbReference type="Proteomes" id="UP001320899"/>
    </source>
</evidence>
<dbReference type="Pfam" id="PF01052">
    <property type="entry name" value="FliMN_C"/>
    <property type="match status" value="1"/>
</dbReference>
<sequence length="384" mass="41682">MATQPEIRSTLERKLALARDERQGDTRSILRALRLALARAADDAVGLAVAVIGATQARYELDELARAVPEGRLYLLLSGLGEGLGAICFDRACVSSLLQQQTMGQVLNGDSPGRAYTETDAAMAAPLVDAFLPRASELAEIPADRNCLAGYSYAARADGRRALLLLLEAEQYRVFDLTVEIAGGKLQGQITLILPDQPEIRDEDGRDREDENPGLEQSFGVVRAELNAVICRFKLPLSALADMQPGSLLPLNEPKLDKIDMLTIEGRSVAVARLGQCRGMRAVRLNEKPPALEKQDTGPGEFSGHSTTREKAPAHAPRPDGQEGTKRPRKGHDKANDYQDLDTEAEERFSAYDISLPALNPEQAAAEICELAGLADFEENGERT</sequence>
<keyword evidence="3" id="KW-0282">Flagellum</keyword>
<dbReference type="SUPFAM" id="SSF101801">
    <property type="entry name" value="Surface presentation of antigens (SPOA)"/>
    <property type="match status" value="1"/>
</dbReference>
<comment type="caution">
    <text evidence="3">The sequence shown here is derived from an EMBL/GenBank/DDBJ whole genome shotgun (WGS) entry which is preliminary data.</text>
</comment>
<dbReference type="InterPro" id="IPR001543">
    <property type="entry name" value="FliN-like_C"/>
</dbReference>
<proteinExistence type="predicted"/>
<evidence type="ECO:0000256" key="1">
    <source>
        <dbReference type="SAM" id="MobiDB-lite"/>
    </source>
</evidence>